<dbReference type="NCBIfam" id="NF035944">
    <property type="entry name" value="PEPxxWA-CTERM"/>
    <property type="match status" value="1"/>
</dbReference>
<dbReference type="Proteomes" id="UP000317894">
    <property type="component" value="Unassembled WGS sequence"/>
</dbReference>
<protein>
    <recommendedName>
        <fullName evidence="4">PEP-CTERM protein-sorting domain-containing protein</fullName>
    </recommendedName>
</protein>
<name>A0A552UG01_9SPHN</name>
<accession>A0A552UG01</accession>
<evidence type="ECO:0000256" key="1">
    <source>
        <dbReference type="SAM" id="SignalP"/>
    </source>
</evidence>
<evidence type="ECO:0000313" key="3">
    <source>
        <dbReference type="Proteomes" id="UP000317894"/>
    </source>
</evidence>
<sequence>MTIVLRLTMAALVATLAMPAAALVYTGTRTVGVNTATISITTDGSFGVLTEANITDFFVTLTSPSRTTSVAYADQAPQLSGGGLSASDRHLTFDFASDGFFAMLFFGRGAYCLDGAASAVTCLGQAPSETVLFFGPGGNVTAPRTGTAIIASTAPEPASWALLITGFGLVGAAMRRSGLLQPR</sequence>
<feature type="signal peptide" evidence="1">
    <location>
        <begin position="1"/>
        <end position="22"/>
    </location>
</feature>
<feature type="chain" id="PRO_5021791599" description="PEP-CTERM protein-sorting domain-containing protein" evidence="1">
    <location>
        <begin position="23"/>
        <end position="183"/>
    </location>
</feature>
<dbReference type="OrthoDB" id="5292073at2"/>
<keyword evidence="1" id="KW-0732">Signal</keyword>
<organism evidence="2 3">
    <name type="scientific">Glacieibacterium frigidum</name>
    <dbReference type="NCBI Taxonomy" id="2593303"/>
    <lineage>
        <taxon>Bacteria</taxon>
        <taxon>Pseudomonadati</taxon>
        <taxon>Pseudomonadota</taxon>
        <taxon>Alphaproteobacteria</taxon>
        <taxon>Sphingomonadales</taxon>
        <taxon>Sphingosinicellaceae</taxon>
        <taxon>Glacieibacterium</taxon>
    </lineage>
</organism>
<evidence type="ECO:0008006" key="4">
    <source>
        <dbReference type="Google" id="ProtNLM"/>
    </source>
</evidence>
<proteinExistence type="predicted"/>
<dbReference type="RefSeq" id="WP_143554664.1">
    <property type="nucleotide sequence ID" value="NZ_VJWA01000001.1"/>
</dbReference>
<gene>
    <name evidence="2" type="ORF">FMM06_02650</name>
</gene>
<dbReference type="AlphaFoldDB" id="A0A552UG01"/>
<keyword evidence="3" id="KW-1185">Reference proteome</keyword>
<dbReference type="EMBL" id="VJWA01000001">
    <property type="protein sequence ID" value="TRW17119.1"/>
    <property type="molecule type" value="Genomic_DNA"/>
</dbReference>
<comment type="caution">
    <text evidence="2">The sequence shown here is derived from an EMBL/GenBank/DDBJ whole genome shotgun (WGS) entry which is preliminary data.</text>
</comment>
<reference evidence="2 3" key="1">
    <citation type="submission" date="2019-07" db="EMBL/GenBank/DDBJ databases">
        <title>Novel species isolated from glacier.</title>
        <authorList>
            <person name="Liu Q."/>
            <person name="Xin Y.-H."/>
        </authorList>
    </citation>
    <scope>NUCLEOTIDE SEQUENCE [LARGE SCALE GENOMIC DNA]</scope>
    <source>
        <strain evidence="2 3">LB1R16</strain>
    </source>
</reference>
<evidence type="ECO:0000313" key="2">
    <source>
        <dbReference type="EMBL" id="TRW17119.1"/>
    </source>
</evidence>